<evidence type="ECO:0000259" key="1">
    <source>
        <dbReference type="Pfam" id="PF03537"/>
    </source>
</evidence>
<sequence>MVTLFNLLIFFAFSCDGGGGTDKKAPQITWYIQLKGKVDTTKNVELYDIDLFDNSVQVINELKAKGKTVICYFSAGTWEEWRPDANEFPKEAIGKPYEGWEGEYFLDVRNEKVRELMVKRLKLAKQKGCDGVDPDNLDIYLYDTGFNLTKEDLKDYAVFLSREAKKIGLKIGLKNNGVLVEELLNYFDFSVVEECHKFKECFVLLSPYRLWQARF</sequence>
<organism evidence="2 3">
    <name type="scientific">Aquifex aeolicus (strain VF5)</name>
    <dbReference type="NCBI Taxonomy" id="224324"/>
    <lineage>
        <taxon>Bacteria</taxon>
        <taxon>Pseudomonadati</taxon>
        <taxon>Aquificota</taxon>
        <taxon>Aquificia</taxon>
        <taxon>Aquificales</taxon>
        <taxon>Aquificaceae</taxon>
        <taxon>Aquifex</taxon>
    </lineage>
</organism>
<keyword evidence="3" id="KW-1185">Reference proteome</keyword>
<dbReference type="PIR" id="C70471">
    <property type="entry name" value="C70471"/>
</dbReference>
<evidence type="ECO:0000313" key="3">
    <source>
        <dbReference type="Proteomes" id="UP000000798"/>
    </source>
</evidence>
<dbReference type="InterPro" id="IPR013785">
    <property type="entry name" value="Aldolase_TIM"/>
</dbReference>
<accession>O67799</accession>
<dbReference type="Gene3D" id="3.20.20.70">
    <property type="entry name" value="Aldolase class I"/>
    <property type="match status" value="1"/>
</dbReference>
<dbReference type="Pfam" id="PF03537">
    <property type="entry name" value="Glyco_hydro_114"/>
    <property type="match status" value="1"/>
</dbReference>
<reference evidence="2 3" key="1">
    <citation type="journal article" date="1998" name="Nature">
        <title>The complete genome of the hyperthermophilic bacterium Aquifex aeolicus.</title>
        <authorList>
            <person name="Deckert G."/>
            <person name="Warren P.V."/>
            <person name="Gaasterland T."/>
            <person name="Young W.G."/>
            <person name="Lenox A.L."/>
            <person name="Graham D.E."/>
            <person name="Overbeek R."/>
            <person name="Snead M.A."/>
            <person name="Keller M."/>
            <person name="Aujay M."/>
            <person name="Huber R."/>
            <person name="Feldman R.A."/>
            <person name="Short J.M."/>
            <person name="Olson G.J."/>
            <person name="Swanson R.V."/>
        </authorList>
    </citation>
    <scope>NUCLEOTIDE SEQUENCE [LARGE SCALE GENOMIC DNA]</scope>
    <source>
        <strain evidence="2 3">VF5</strain>
    </source>
</reference>
<dbReference type="RefSeq" id="WP_010881304.1">
    <property type="nucleotide sequence ID" value="NC_000918.1"/>
</dbReference>
<protein>
    <recommendedName>
        <fullName evidence="1">Glycoside-hydrolase family GH114 TIM-barrel domain-containing protein</fullName>
    </recommendedName>
</protein>
<dbReference type="PATRIC" id="fig|224324.8.peg.1541"/>
<dbReference type="PANTHER" id="PTHR35273:SF2">
    <property type="entry name" value="ALPHA-GALACTOSIDASE"/>
    <property type="match status" value="1"/>
</dbReference>
<dbReference type="InParanoid" id="O67799"/>
<dbReference type="EMBL" id="AE000657">
    <property type="protein sequence ID" value="AAC07769.1"/>
    <property type="molecule type" value="Genomic_DNA"/>
</dbReference>
<evidence type="ECO:0000313" key="2">
    <source>
        <dbReference type="EMBL" id="AAC07769.1"/>
    </source>
</evidence>
<feature type="domain" description="Glycoside-hydrolase family GH114 TIM-barrel" evidence="1">
    <location>
        <begin position="29"/>
        <end position="204"/>
    </location>
</feature>
<name>O67799_AQUAE</name>
<dbReference type="EnsemblBacteria" id="AAC07769">
    <property type="protein sequence ID" value="AAC07769"/>
    <property type="gene ID" value="aq_1993"/>
</dbReference>
<dbReference type="InterPro" id="IPR004352">
    <property type="entry name" value="GH114_TIM-barrel"/>
</dbReference>
<dbReference type="PANTHER" id="PTHR35273">
    <property type="entry name" value="ALPHA-1,4 POLYGALACTOSAMINIDASE, PUTATIVE (AFU_ORTHOLOGUE AFUA_3G07890)-RELATED"/>
    <property type="match status" value="1"/>
</dbReference>
<dbReference type="SUPFAM" id="SSF51445">
    <property type="entry name" value="(Trans)glycosidases"/>
    <property type="match status" value="1"/>
</dbReference>
<dbReference type="HOGENOM" id="CLU_051214_5_0_0"/>
<proteinExistence type="predicted"/>
<dbReference type="AlphaFoldDB" id="O67799"/>
<dbReference type="OrthoDB" id="10730at2"/>
<dbReference type="eggNOG" id="COG3868">
    <property type="taxonomic scope" value="Bacteria"/>
</dbReference>
<dbReference type="STRING" id="224324.aq_1993"/>
<dbReference type="InterPro" id="IPR017853">
    <property type="entry name" value="GH"/>
</dbReference>
<gene>
    <name evidence="2" type="ordered locus">aq_1993</name>
</gene>
<dbReference type="Proteomes" id="UP000000798">
    <property type="component" value="Chromosome"/>
</dbReference>
<dbReference type="KEGG" id="aae:aq_1993"/>